<dbReference type="PANTHER" id="PTHR38454:SF1">
    <property type="entry name" value="INTEGRAL MEMBRANE PROTEIN"/>
    <property type="match status" value="1"/>
</dbReference>
<dbReference type="Pfam" id="PF09586">
    <property type="entry name" value="YfhO"/>
    <property type="match status" value="1"/>
</dbReference>
<evidence type="ECO:0000313" key="2">
    <source>
        <dbReference type="EMBL" id="TWH93096.1"/>
    </source>
</evidence>
<dbReference type="RefSeq" id="WP_133606207.1">
    <property type="nucleotide sequence ID" value="NZ_SNZC01000001.1"/>
</dbReference>
<feature type="transmembrane region" description="Helical" evidence="1">
    <location>
        <begin position="190"/>
        <end position="210"/>
    </location>
</feature>
<dbReference type="PANTHER" id="PTHR38454">
    <property type="entry name" value="INTEGRAL MEMBRANE PROTEIN-RELATED"/>
    <property type="match status" value="1"/>
</dbReference>
<accession>A0A562KCG8</accession>
<sequence>MKNIKALYPHLLVLVGFILVSLIYFYPVLQGNKIFQSDIVQYTGMAKEQIDFRKETGEEPFWTNSAFGGMPTYQLGAKYPNDVIGMLDDALRFLPRPADYLFLYFLGFYVLLMVLKVDPLKAFFGALAFGLSTYLIIILGVGHNAKAHAIAYMPMVVAGVLLVFQRKYIIGGLLTMVAAALEINANHFQMTYYLLLLLAIIAVYYIVIAVKNKEFKELGKVIGVFAIAGILAIGANVTNLMATSEYAKFSTRNNSELTFNPDGSPKTDSNAMSYEYITEYSYGVAESLNLIAPGLFGGSNNENLGIESETYQNFVAQGYPADQVQGFVEHAPAYWGAQPIVAAPAYIGVVVFFLFVMAFFVEKRNIKYLFLAGAVFSLLLSWGKNFSVLTDFFINYVPLYDKFRAVSSIQVILELCVPALAIVGLYQFFKQDEKAKWNALWKSGAITFGLLVLLFLIKGMFTFSSANDAMYAQAYGDDFIRTLKIDRAALYTSDVLRSMLFVALTFAVLFLFVKNLMKETTAIIIVGVLMVFDLFMVDKRYVNNNPDQFRSAREVDMPFEPTEADQRILADTTHFRVFEVEGGMSNARTSYFHKSIGGYHAAKPRRMQQLFDYQIAKNNVRVLNMLNVKYVIQSDENGQKLALANPAANGNAWFVEEIKFVNSANEEMKALDSLDNKNVAIISNESDNKGVSNSKSYSKAYQKQDFIKDSLASIKLVSYNPNKLKYVSNNNNEGFAVFSEMYYQNGWKATIDGKDAEILNVNYVLRGLQIPAGKHTIEFKFEPEVVKTGSTIALMSSIAMLLLIGAGVYFENKKKA</sequence>
<feature type="transmembrane region" description="Helical" evidence="1">
    <location>
        <begin position="6"/>
        <end position="26"/>
    </location>
</feature>
<organism evidence="2 3">
    <name type="scientific">Flavobacterium cheniae</name>
    <dbReference type="NCBI Taxonomy" id="295428"/>
    <lineage>
        <taxon>Bacteria</taxon>
        <taxon>Pseudomonadati</taxon>
        <taxon>Bacteroidota</taxon>
        <taxon>Flavobacteriia</taxon>
        <taxon>Flavobacteriales</taxon>
        <taxon>Flavobacteriaceae</taxon>
        <taxon>Flavobacterium</taxon>
    </lineage>
</organism>
<evidence type="ECO:0000313" key="3">
    <source>
        <dbReference type="Proteomes" id="UP000315312"/>
    </source>
</evidence>
<feature type="transmembrane region" description="Helical" evidence="1">
    <location>
        <begin position="520"/>
        <end position="537"/>
    </location>
</feature>
<feature type="transmembrane region" description="Helical" evidence="1">
    <location>
        <begin position="100"/>
        <end position="117"/>
    </location>
</feature>
<keyword evidence="3" id="KW-1185">Reference proteome</keyword>
<feature type="transmembrane region" description="Helical" evidence="1">
    <location>
        <begin position="149"/>
        <end position="170"/>
    </location>
</feature>
<feature type="transmembrane region" description="Helical" evidence="1">
    <location>
        <begin position="222"/>
        <end position="242"/>
    </location>
</feature>
<dbReference type="Proteomes" id="UP000315312">
    <property type="component" value="Unassembled WGS sequence"/>
</dbReference>
<evidence type="ECO:0000256" key="1">
    <source>
        <dbReference type="SAM" id="Phobius"/>
    </source>
</evidence>
<feature type="transmembrane region" description="Helical" evidence="1">
    <location>
        <begin position="440"/>
        <end position="461"/>
    </location>
</feature>
<protein>
    <submittedName>
        <fullName evidence="2">Membrane protein YfhO</fullName>
    </submittedName>
</protein>
<feature type="transmembrane region" description="Helical" evidence="1">
    <location>
        <begin position="792"/>
        <end position="810"/>
    </location>
</feature>
<dbReference type="AlphaFoldDB" id="A0A562KCG8"/>
<keyword evidence="1" id="KW-1133">Transmembrane helix</keyword>
<dbReference type="EMBL" id="VLKM01000009">
    <property type="protein sequence ID" value="TWH93096.1"/>
    <property type="molecule type" value="Genomic_DNA"/>
</dbReference>
<feature type="transmembrane region" description="Helical" evidence="1">
    <location>
        <begin position="495"/>
        <end position="513"/>
    </location>
</feature>
<feature type="transmembrane region" description="Helical" evidence="1">
    <location>
        <begin position="409"/>
        <end position="428"/>
    </location>
</feature>
<dbReference type="InterPro" id="IPR018580">
    <property type="entry name" value="Uncharacterised_YfhO"/>
</dbReference>
<feature type="transmembrane region" description="Helical" evidence="1">
    <location>
        <begin position="368"/>
        <end position="389"/>
    </location>
</feature>
<gene>
    <name evidence="2" type="ORF">IP97_02165</name>
</gene>
<feature type="transmembrane region" description="Helical" evidence="1">
    <location>
        <begin position="340"/>
        <end position="361"/>
    </location>
</feature>
<name>A0A562KCG8_9FLAO</name>
<feature type="transmembrane region" description="Helical" evidence="1">
    <location>
        <begin position="123"/>
        <end position="142"/>
    </location>
</feature>
<keyword evidence="1" id="KW-0812">Transmembrane</keyword>
<keyword evidence="1" id="KW-0472">Membrane</keyword>
<proteinExistence type="predicted"/>
<comment type="caution">
    <text evidence="2">The sequence shown here is derived from an EMBL/GenBank/DDBJ whole genome shotgun (WGS) entry which is preliminary data.</text>
</comment>
<reference evidence="2 3" key="1">
    <citation type="journal article" date="2015" name="Stand. Genomic Sci.">
        <title>Genomic Encyclopedia of Bacterial and Archaeal Type Strains, Phase III: the genomes of soil and plant-associated and newly described type strains.</title>
        <authorList>
            <person name="Whitman W.B."/>
            <person name="Woyke T."/>
            <person name="Klenk H.P."/>
            <person name="Zhou Y."/>
            <person name="Lilburn T.G."/>
            <person name="Beck B.J."/>
            <person name="De Vos P."/>
            <person name="Vandamme P."/>
            <person name="Eisen J.A."/>
            <person name="Garrity G."/>
            <person name="Hugenholtz P."/>
            <person name="Kyrpides N.C."/>
        </authorList>
    </citation>
    <scope>NUCLEOTIDE SEQUENCE [LARGE SCALE GENOMIC DNA]</scope>
    <source>
        <strain evidence="2 3">CGMCC 1.6844</strain>
    </source>
</reference>
<dbReference type="OrthoDB" id="9772884at2"/>